<dbReference type="Proteomes" id="UP000199529">
    <property type="component" value="Unassembled WGS sequence"/>
</dbReference>
<dbReference type="InterPro" id="IPR004360">
    <property type="entry name" value="Glyas_Fos-R_dOase_dom"/>
</dbReference>
<protein>
    <submittedName>
        <fullName evidence="2">Glyoxalase/Bleomycin resistance protein/Dioxygenase superfamily protein</fullName>
    </submittedName>
</protein>
<dbReference type="SUPFAM" id="SSF54593">
    <property type="entry name" value="Glyoxalase/Bleomycin resistance protein/Dihydroxybiphenyl dioxygenase"/>
    <property type="match status" value="1"/>
</dbReference>
<dbReference type="InterPro" id="IPR037523">
    <property type="entry name" value="VOC_core"/>
</dbReference>
<dbReference type="AlphaFoldDB" id="A0A1H3MG51"/>
<dbReference type="EMBL" id="FNOK01000034">
    <property type="protein sequence ID" value="SDY75035.1"/>
    <property type="molecule type" value="Genomic_DNA"/>
</dbReference>
<keyword evidence="3" id="KW-1185">Reference proteome</keyword>
<dbReference type="PROSITE" id="PS51819">
    <property type="entry name" value="VOC"/>
    <property type="match status" value="1"/>
</dbReference>
<dbReference type="Gene3D" id="3.10.180.10">
    <property type="entry name" value="2,3-Dihydroxybiphenyl 1,2-Dioxygenase, domain 1"/>
    <property type="match status" value="1"/>
</dbReference>
<keyword evidence="2" id="KW-0223">Dioxygenase</keyword>
<reference evidence="3" key="1">
    <citation type="submission" date="2016-10" db="EMBL/GenBank/DDBJ databases">
        <authorList>
            <person name="Varghese N."/>
            <person name="Submissions S."/>
        </authorList>
    </citation>
    <scope>NUCLEOTIDE SEQUENCE [LARGE SCALE GENOMIC DNA]</scope>
    <source>
        <strain evidence="3">CGMCC 4.3530</strain>
    </source>
</reference>
<feature type="domain" description="VOC" evidence="1">
    <location>
        <begin position="3"/>
        <end position="113"/>
    </location>
</feature>
<keyword evidence="2" id="KW-0560">Oxidoreductase</keyword>
<dbReference type="OrthoDB" id="956698at2"/>
<evidence type="ECO:0000313" key="2">
    <source>
        <dbReference type="EMBL" id="SDY75035.1"/>
    </source>
</evidence>
<name>A0A1H3MG51_9PSEU</name>
<proteinExistence type="predicted"/>
<dbReference type="STRING" id="418495.SAMN05216215_103424"/>
<evidence type="ECO:0000259" key="1">
    <source>
        <dbReference type="PROSITE" id="PS51819"/>
    </source>
</evidence>
<organism evidence="2 3">
    <name type="scientific">Saccharopolyspora shandongensis</name>
    <dbReference type="NCBI Taxonomy" id="418495"/>
    <lineage>
        <taxon>Bacteria</taxon>
        <taxon>Bacillati</taxon>
        <taxon>Actinomycetota</taxon>
        <taxon>Actinomycetes</taxon>
        <taxon>Pseudonocardiales</taxon>
        <taxon>Pseudonocardiaceae</taxon>
        <taxon>Saccharopolyspora</taxon>
    </lineage>
</organism>
<evidence type="ECO:0000313" key="3">
    <source>
        <dbReference type="Proteomes" id="UP000199529"/>
    </source>
</evidence>
<dbReference type="Pfam" id="PF00903">
    <property type="entry name" value="Glyoxalase"/>
    <property type="match status" value="1"/>
</dbReference>
<gene>
    <name evidence="2" type="ORF">SAMN05216215_103424</name>
</gene>
<dbReference type="InterPro" id="IPR029068">
    <property type="entry name" value="Glyas_Bleomycin-R_OHBP_Dase"/>
</dbReference>
<dbReference type="GO" id="GO:0051213">
    <property type="term" value="F:dioxygenase activity"/>
    <property type="evidence" value="ECO:0007669"/>
    <property type="project" value="UniProtKB-KW"/>
</dbReference>
<dbReference type="RefSeq" id="WP_093271630.1">
    <property type="nucleotide sequence ID" value="NZ_FNOK01000034.1"/>
</dbReference>
<accession>A0A1H3MG51</accession>
<sequence length="129" mass="14486">MEVLNSRLILRPRDRQRSLRFYRDVLGLAVSREFPGGTVFFLGQGFLEISGTGGPGPSPDQVLWLQVRDVRAEFERLRGRGVTVLAEPARQPWGLDEGWVADPDGMRIVLVEIPADHPIRTDVRDPAPE</sequence>